<keyword evidence="3" id="KW-1185">Reference proteome</keyword>
<sequence length="602" mass="64718">MTPTTGTRTLDGLQLALVTNRLDAIVGAMMNTLLRSARSAIMNVARDFSCGILTADDEILTVAESLPCHTFRGPDIQAAYMRRVHPRLKRGDAFLHNSPYDGNSHAADWCILAPVIDDAGVHRYTVFAKAHVADCGNSIPTTFYADATDVYQEGALIFPCTKVQDQYEVVDDFVRQCQVRIRVPDMWHGDFLAILGSTRVGERRLLELLDELGEETLRDYQTTWFDYCEQRMANAIADLPGGQVRVRLAHDPLPGAPDGVPINVDLAVDPDAGRIEIDLTDNLDCLPIGLNLTEATAVSNSMTGIFSSLAQQVPPNAGSFRRIDVKLRENCVVGIPRHPFSCSAATTNLAETLGKAVAMGVAKLGDGFGMAEIGKVLPPAMGVISGVDPREGRGPFINFLCLLVTNGAGAPHADGWLTVIGVGVAGLQLHDSVEIDEMKYPIEVRRQEIIPDSEGAGRFRGAPGALVEYGPIDTQLEVIYMSDGTETAPEGVRGGLPGARAEQFRRRVDGTLERLGAHGQVVLEAGETIVSRSTGGGGYGPPTDRDPERVRKDVREGWVSPSRAEEVYGVVLDGDGAVDVEGTEERRGALTGRARLLAGVTA</sequence>
<dbReference type="InterPro" id="IPR045079">
    <property type="entry name" value="Oxoprolinase-like"/>
</dbReference>
<organism evidence="2 3">
    <name type="scientific">Conexibacter stalactiti</name>
    <dbReference type="NCBI Taxonomy" id="1940611"/>
    <lineage>
        <taxon>Bacteria</taxon>
        <taxon>Bacillati</taxon>
        <taxon>Actinomycetota</taxon>
        <taxon>Thermoleophilia</taxon>
        <taxon>Solirubrobacterales</taxon>
        <taxon>Conexibacteraceae</taxon>
        <taxon>Conexibacter</taxon>
    </lineage>
</organism>
<protein>
    <submittedName>
        <fullName evidence="2">Hydantoinase B/oxoprolinase family protein</fullName>
    </submittedName>
</protein>
<dbReference type="PANTHER" id="PTHR11365:SF23">
    <property type="entry name" value="HYPOTHETICAL 5-OXOPROLINASE (EUROFUNG)-RELATED"/>
    <property type="match status" value="1"/>
</dbReference>
<dbReference type="RefSeq" id="WP_318598685.1">
    <property type="nucleotide sequence ID" value="NZ_JAWSTH010000052.1"/>
</dbReference>
<evidence type="ECO:0000313" key="3">
    <source>
        <dbReference type="Proteomes" id="UP001284601"/>
    </source>
</evidence>
<reference evidence="3" key="1">
    <citation type="submission" date="2023-07" db="EMBL/GenBank/DDBJ databases">
        <title>Conexibacter stalactiti sp. nov., isolated from stalactites in a lava cave and emended description of the genus Conexibacter.</title>
        <authorList>
            <person name="Lee S.D."/>
        </authorList>
    </citation>
    <scope>NUCLEOTIDE SEQUENCE [LARGE SCALE GENOMIC DNA]</scope>
    <source>
        <strain evidence="3">KCTC 39840</strain>
    </source>
</reference>
<name>A0ABU4HSK3_9ACTN</name>
<dbReference type="Proteomes" id="UP001284601">
    <property type="component" value="Unassembled WGS sequence"/>
</dbReference>
<gene>
    <name evidence="2" type="ORF">R7226_18290</name>
</gene>
<feature type="domain" description="Hydantoinase B/oxoprolinase" evidence="1">
    <location>
        <begin position="11"/>
        <end position="542"/>
    </location>
</feature>
<comment type="caution">
    <text evidence="2">The sequence shown here is derived from an EMBL/GenBank/DDBJ whole genome shotgun (WGS) entry which is preliminary data.</text>
</comment>
<dbReference type="Pfam" id="PF02538">
    <property type="entry name" value="Hydantoinase_B"/>
    <property type="match status" value="1"/>
</dbReference>
<accession>A0ABU4HSK3</accession>
<dbReference type="EMBL" id="JAWSTH010000052">
    <property type="protein sequence ID" value="MDW5596303.1"/>
    <property type="molecule type" value="Genomic_DNA"/>
</dbReference>
<dbReference type="InterPro" id="IPR003692">
    <property type="entry name" value="Hydantoinase_B"/>
</dbReference>
<dbReference type="PANTHER" id="PTHR11365">
    <property type="entry name" value="5-OXOPROLINASE RELATED"/>
    <property type="match status" value="1"/>
</dbReference>
<evidence type="ECO:0000313" key="2">
    <source>
        <dbReference type="EMBL" id="MDW5596303.1"/>
    </source>
</evidence>
<proteinExistence type="predicted"/>
<evidence type="ECO:0000259" key="1">
    <source>
        <dbReference type="Pfam" id="PF02538"/>
    </source>
</evidence>